<accession>A0A1D4PNX9</accession>
<evidence type="ECO:0000313" key="3">
    <source>
        <dbReference type="EMBL" id="SCT24654.1"/>
    </source>
</evidence>
<reference evidence="3 5" key="1">
    <citation type="submission" date="2016-09" db="EMBL/GenBank/DDBJ databases">
        <authorList>
            <consortium name="Pathogen Informatics"/>
        </authorList>
    </citation>
    <scope>NUCLEOTIDE SEQUENCE [LARGE SCALE GENOMIC DNA]</scope>
    <source>
        <strain evidence="3 5">82B</strain>
    </source>
</reference>
<evidence type="ECO:0000256" key="1">
    <source>
        <dbReference type="SAM" id="Phobius"/>
    </source>
</evidence>
<evidence type="ECO:0000313" key="5">
    <source>
        <dbReference type="Proteomes" id="UP000095768"/>
    </source>
</evidence>
<dbReference type="AlphaFoldDB" id="A0A1D4PNX9"/>
<evidence type="ECO:0000313" key="2">
    <source>
        <dbReference type="EMBL" id="SCT02655.1"/>
    </source>
</evidence>
<evidence type="ECO:0000313" key="4">
    <source>
        <dbReference type="Proteomes" id="UP000095412"/>
    </source>
</evidence>
<dbReference type="Proteomes" id="UP000095412">
    <property type="component" value="Unassembled WGS sequence"/>
</dbReference>
<feature type="transmembrane region" description="Helical" evidence="1">
    <location>
        <begin position="6"/>
        <end position="25"/>
    </location>
</feature>
<dbReference type="EMBL" id="FMPG01000010">
    <property type="protein sequence ID" value="SCT24654.1"/>
    <property type="molecule type" value="Genomic_DNA"/>
</dbReference>
<proteinExistence type="predicted"/>
<sequence>MSLPIAITLGIIFIPIYAYFWSFILRWDNSRRARRYDFPIMSKRKYNYLLLAHGIFATILVIGAIYMSYFK</sequence>
<keyword evidence="4" id="KW-1185">Reference proteome</keyword>
<feature type="transmembrane region" description="Helical" evidence="1">
    <location>
        <begin position="46"/>
        <end position="69"/>
    </location>
</feature>
<keyword evidence="1" id="KW-0472">Membrane</keyword>
<keyword evidence="1" id="KW-0812">Transmembrane</keyword>
<reference evidence="2 4" key="2">
    <citation type="submission" date="2016-09" db="EMBL/GenBank/DDBJ databases">
        <authorList>
            <consortium name="Pathogen Informatics"/>
            <person name="Sun Q."/>
            <person name="Inoue M."/>
        </authorList>
    </citation>
    <scope>NUCLEOTIDE SEQUENCE [LARGE SCALE GENOMIC DNA]</scope>
    <source>
        <strain evidence="2 4">82C</strain>
    </source>
</reference>
<dbReference type="Proteomes" id="UP000095768">
    <property type="component" value="Unassembled WGS sequence"/>
</dbReference>
<name>A0A1D4PNX9_9STAP</name>
<gene>
    <name evidence="3" type="ORF">SAMEA2297795_02083</name>
    <name evidence="2" type="ORF">SAMEA2297796_01604</name>
</gene>
<dbReference type="EMBL" id="FMPI01000010">
    <property type="protein sequence ID" value="SCT02655.1"/>
    <property type="molecule type" value="Genomic_DNA"/>
</dbReference>
<organism evidence="3 5">
    <name type="scientific">Staphylococcus caeli</name>
    <dbReference type="NCBI Taxonomy" id="2201815"/>
    <lineage>
        <taxon>Bacteria</taxon>
        <taxon>Bacillati</taxon>
        <taxon>Bacillota</taxon>
        <taxon>Bacilli</taxon>
        <taxon>Bacillales</taxon>
        <taxon>Staphylococcaceae</taxon>
        <taxon>Staphylococcus</taxon>
    </lineage>
</organism>
<protein>
    <submittedName>
        <fullName evidence="3">Uncharacterized protein</fullName>
    </submittedName>
</protein>
<keyword evidence="1" id="KW-1133">Transmembrane helix</keyword>
<dbReference type="OrthoDB" id="9949284at2"/>
<dbReference type="RefSeq" id="WP_069995751.1">
    <property type="nucleotide sequence ID" value="NZ_FMPG01000010.1"/>
</dbReference>